<comment type="caution">
    <text evidence="2">The sequence shown here is derived from an EMBL/GenBank/DDBJ whole genome shotgun (WGS) entry which is preliminary data.</text>
</comment>
<dbReference type="EMBL" id="JAACJO010000020">
    <property type="protein sequence ID" value="KAF5348278.1"/>
    <property type="molecule type" value="Genomic_DNA"/>
</dbReference>
<keyword evidence="1" id="KW-1133">Transmembrane helix</keyword>
<reference evidence="2 3" key="1">
    <citation type="journal article" date="2020" name="ISME J.">
        <title>Uncovering the hidden diversity of litter-decomposition mechanisms in mushroom-forming fungi.</title>
        <authorList>
            <person name="Floudas D."/>
            <person name="Bentzer J."/>
            <person name="Ahren D."/>
            <person name="Johansson T."/>
            <person name="Persson P."/>
            <person name="Tunlid A."/>
        </authorList>
    </citation>
    <scope>NUCLEOTIDE SEQUENCE [LARGE SCALE GENOMIC DNA]</scope>
    <source>
        <strain evidence="2 3">CBS 146.42</strain>
    </source>
</reference>
<evidence type="ECO:0000313" key="3">
    <source>
        <dbReference type="Proteomes" id="UP000559027"/>
    </source>
</evidence>
<evidence type="ECO:0000313" key="2">
    <source>
        <dbReference type="EMBL" id="KAF5348278.1"/>
    </source>
</evidence>
<accession>A0A8H5CWD2</accession>
<proteinExistence type="predicted"/>
<protein>
    <submittedName>
        <fullName evidence="2">Uncharacterized protein</fullName>
    </submittedName>
</protein>
<keyword evidence="1" id="KW-0472">Membrane</keyword>
<sequence length="103" mass="11790">MVTNSVDMILEGCSTYAEANDQPLRNFSYENYVHRYYKSLPHFGDCMIEGRKGLVACMVLASYLVLFINFYFQTYKSPTLEKHNGVESSYTNGYTRGKTIDTA</sequence>
<feature type="transmembrane region" description="Helical" evidence="1">
    <location>
        <begin position="53"/>
        <end position="72"/>
    </location>
</feature>
<keyword evidence="1" id="KW-0812">Transmembrane</keyword>
<organism evidence="2 3">
    <name type="scientific">Leucocoprinus leucothites</name>
    <dbReference type="NCBI Taxonomy" id="201217"/>
    <lineage>
        <taxon>Eukaryota</taxon>
        <taxon>Fungi</taxon>
        <taxon>Dikarya</taxon>
        <taxon>Basidiomycota</taxon>
        <taxon>Agaricomycotina</taxon>
        <taxon>Agaricomycetes</taxon>
        <taxon>Agaricomycetidae</taxon>
        <taxon>Agaricales</taxon>
        <taxon>Agaricineae</taxon>
        <taxon>Agaricaceae</taxon>
        <taxon>Leucocoprinus</taxon>
    </lineage>
</organism>
<dbReference type="AlphaFoldDB" id="A0A8H5CWD2"/>
<dbReference type="Proteomes" id="UP000559027">
    <property type="component" value="Unassembled WGS sequence"/>
</dbReference>
<keyword evidence="3" id="KW-1185">Reference proteome</keyword>
<evidence type="ECO:0000256" key="1">
    <source>
        <dbReference type="SAM" id="Phobius"/>
    </source>
</evidence>
<dbReference type="OrthoDB" id="434092at2759"/>
<gene>
    <name evidence="2" type="ORF">D9756_010489</name>
</gene>
<name>A0A8H5CWD2_9AGAR</name>